<keyword evidence="2" id="KW-1185">Reference proteome</keyword>
<comment type="caution">
    <text evidence="1">The sequence shown here is derived from an EMBL/GenBank/DDBJ whole genome shotgun (WGS) entry which is preliminary data.</text>
</comment>
<accession>A0AAE1THT7</accession>
<dbReference type="EMBL" id="JAWXYG010000001">
    <property type="protein sequence ID" value="KAK4284179.1"/>
    <property type="molecule type" value="Genomic_DNA"/>
</dbReference>
<evidence type="ECO:0000313" key="2">
    <source>
        <dbReference type="Proteomes" id="UP001293593"/>
    </source>
</evidence>
<gene>
    <name evidence="1" type="ORF">QN277_001045</name>
</gene>
<sequence>METESLLPKPGSSRRLMRYWRIGDTSDQLGKAKKKKKMKVVRLKGTRRYWRIKVIPKLSLMLRSPLKLMNKLKNAYVDFMLKFSGKVKGGSLSISNGIGDGVFGQKRIPKSRQVTHKFSMNEFEARLIYEISKVLIASRELNPM</sequence>
<dbReference type="PANTHER" id="PTHR33702:SF16">
    <property type="match status" value="1"/>
</dbReference>
<proteinExistence type="predicted"/>
<reference evidence="1" key="1">
    <citation type="submission" date="2023-10" db="EMBL/GenBank/DDBJ databases">
        <title>Chromosome-level genome of the transformable northern wattle, Acacia crassicarpa.</title>
        <authorList>
            <person name="Massaro I."/>
            <person name="Sinha N.R."/>
            <person name="Poethig S."/>
            <person name="Leichty A.R."/>
        </authorList>
    </citation>
    <scope>NUCLEOTIDE SEQUENCE</scope>
    <source>
        <strain evidence="1">Acra3RX</strain>
        <tissue evidence="1">Leaf</tissue>
    </source>
</reference>
<dbReference type="Proteomes" id="UP001293593">
    <property type="component" value="Unassembled WGS sequence"/>
</dbReference>
<organism evidence="1 2">
    <name type="scientific">Acacia crassicarpa</name>
    <name type="common">northern wattle</name>
    <dbReference type="NCBI Taxonomy" id="499986"/>
    <lineage>
        <taxon>Eukaryota</taxon>
        <taxon>Viridiplantae</taxon>
        <taxon>Streptophyta</taxon>
        <taxon>Embryophyta</taxon>
        <taxon>Tracheophyta</taxon>
        <taxon>Spermatophyta</taxon>
        <taxon>Magnoliopsida</taxon>
        <taxon>eudicotyledons</taxon>
        <taxon>Gunneridae</taxon>
        <taxon>Pentapetalae</taxon>
        <taxon>rosids</taxon>
        <taxon>fabids</taxon>
        <taxon>Fabales</taxon>
        <taxon>Fabaceae</taxon>
        <taxon>Caesalpinioideae</taxon>
        <taxon>mimosoid clade</taxon>
        <taxon>Acacieae</taxon>
        <taxon>Acacia</taxon>
    </lineage>
</organism>
<dbReference type="PANTHER" id="PTHR33702">
    <property type="entry name" value="BNAA09G40010D PROTEIN"/>
    <property type="match status" value="1"/>
</dbReference>
<protein>
    <submittedName>
        <fullName evidence="1">Uncharacterized protein</fullName>
    </submittedName>
</protein>
<evidence type="ECO:0000313" key="1">
    <source>
        <dbReference type="EMBL" id="KAK4284179.1"/>
    </source>
</evidence>
<dbReference type="AlphaFoldDB" id="A0AAE1THT7"/>
<name>A0AAE1THT7_9FABA</name>